<dbReference type="HOGENOM" id="CLU_021290_2_0_12"/>
<dbReference type="GO" id="GO:0004222">
    <property type="term" value="F:metalloendopeptidase activity"/>
    <property type="evidence" value="ECO:0007669"/>
    <property type="project" value="UniProtKB-UniRule"/>
</dbReference>
<dbReference type="Gene3D" id="1.10.287.830">
    <property type="entry name" value="putative peptidase helix hairpin domain like"/>
    <property type="match status" value="1"/>
</dbReference>
<dbReference type="SUPFAM" id="SSF55486">
    <property type="entry name" value="Metalloproteases ('zincins'), catalytic domain"/>
    <property type="match status" value="1"/>
</dbReference>
<evidence type="ECO:0000313" key="10">
    <source>
        <dbReference type="Proteomes" id="UP000007939"/>
    </source>
</evidence>
<dbReference type="EC" id="3.4.24.-" evidence="6"/>
<dbReference type="InterPro" id="IPR013647">
    <property type="entry name" value="OligopepF_N_dom"/>
</dbReference>
<feature type="domain" description="Peptidase M3A/M3B catalytic" evidence="7">
    <location>
        <begin position="202"/>
        <end position="582"/>
    </location>
</feature>
<evidence type="ECO:0000256" key="4">
    <source>
        <dbReference type="ARBA" id="ARBA00022833"/>
    </source>
</evidence>
<reference evidence="10" key="1">
    <citation type="submission" date="2011-04" db="EMBL/GenBank/DDBJ databases">
        <title>The complete genome of Spirochaeta coccoides DSM 17374.</title>
        <authorList>
            <person name="Lucas S."/>
            <person name="Copeland A."/>
            <person name="Lapidus A."/>
            <person name="Bruce D."/>
            <person name="Goodwin L."/>
            <person name="Pitluck S."/>
            <person name="Peters L."/>
            <person name="Kyrpides N."/>
            <person name="Mavromatis K."/>
            <person name="Pagani I."/>
            <person name="Ivanova N."/>
            <person name="Ovchinnikova G."/>
            <person name="Lu M."/>
            <person name="Detter J.C."/>
            <person name="Tapia R."/>
            <person name="Han C."/>
            <person name="Land M."/>
            <person name="Hauser L."/>
            <person name="Markowitz V."/>
            <person name="Cheng J.-F."/>
            <person name="Hugenholtz P."/>
            <person name="Woyke T."/>
            <person name="Wu D."/>
            <person name="Spring S."/>
            <person name="Schroeder M."/>
            <person name="Brambilla E."/>
            <person name="Klenk H.-P."/>
            <person name="Eisen J.A."/>
        </authorList>
    </citation>
    <scope>NUCLEOTIDE SEQUENCE [LARGE SCALE GENOMIC DNA]</scope>
    <source>
        <strain evidence="10">ATCC BAA-1237 / DSM 17374 / SPN1</strain>
    </source>
</reference>
<protein>
    <recommendedName>
        <fullName evidence="6">Oligopeptidase F</fullName>
        <ecNumber evidence="6">3.4.24.-</ecNumber>
    </recommendedName>
</protein>
<feature type="domain" description="Oligopeptidase F N-terminal" evidence="8">
    <location>
        <begin position="114"/>
        <end position="182"/>
    </location>
</feature>
<dbReference type="CDD" id="cd09608">
    <property type="entry name" value="M3B_PepF"/>
    <property type="match status" value="1"/>
</dbReference>
<dbReference type="Pfam" id="PF08439">
    <property type="entry name" value="Peptidase_M3_N"/>
    <property type="match status" value="1"/>
</dbReference>
<dbReference type="Gene3D" id="1.10.1370.20">
    <property type="entry name" value="Oligoendopeptidase f, C-terminal domain"/>
    <property type="match status" value="1"/>
</dbReference>
<evidence type="ECO:0000256" key="1">
    <source>
        <dbReference type="ARBA" id="ARBA00022670"/>
    </source>
</evidence>
<dbReference type="eggNOG" id="COG1164">
    <property type="taxonomic scope" value="Bacteria"/>
</dbReference>
<dbReference type="Proteomes" id="UP000007939">
    <property type="component" value="Chromosome"/>
</dbReference>
<keyword evidence="3 6" id="KW-0378">Hydrolase</keyword>
<dbReference type="STRING" id="760011.Spico_0798"/>
<comment type="similarity">
    <text evidence="6">Belongs to the peptidase M3B family.</text>
</comment>
<evidence type="ECO:0000256" key="5">
    <source>
        <dbReference type="ARBA" id="ARBA00023049"/>
    </source>
</evidence>
<gene>
    <name evidence="9" type="ordered locus">Spico_0798</name>
</gene>
<dbReference type="NCBIfam" id="TIGR00181">
    <property type="entry name" value="pepF"/>
    <property type="match status" value="1"/>
</dbReference>
<accession>F4GHC4</accession>
<dbReference type="Pfam" id="PF01432">
    <property type="entry name" value="Peptidase_M3"/>
    <property type="match status" value="1"/>
</dbReference>
<evidence type="ECO:0000256" key="6">
    <source>
        <dbReference type="RuleBase" id="RU368091"/>
    </source>
</evidence>
<dbReference type="Gene3D" id="1.20.140.70">
    <property type="entry name" value="Oligopeptidase f, N-terminal domain"/>
    <property type="match status" value="1"/>
</dbReference>
<sequence length="600" mass="67788">MNKTPQRNEVPVKDTWDLSSLFAMEEEWDATLAQFKGMIDQAAQYKGTLGTSSDALYAVLGWYIDASQKIERLGNYAFLRFSVDGTNTDCQKRMGLVQQAATDFSAATSWFDPEIQAVDSHKLDSWLAEERFTDYRIMVARLIRFKPHVLTENEEKLLALASDATTVSRTAFQDLTNIDMDFGMITTPEGDLPLTQTTWSSFMNNPDRELRKSVYRQFYKVYATHKHVLGRLYEGSVKKDIFKANSRAFPSARAAALFPDNVPMEVYDSLVSSVHDALPLLHRYYDIRRRALGLDKLAHYDVYVPLVSGVDTVTPYDEAVGIIAAALKPLGDEYGATITAGLTTERWVDRYENVAKRSGAFSSGAFSGKPYIMMNYKEDVLRDVFTLAHEGGHSMHSWYSARNNPYPHYDYTIFEAEVASTFNEQLVAKYLFDTAKDDKMRAYIIGKQIDDLLATLFRQTMFAEYEDIIHRQAEEGEPITLEGLRSTYRGLLVQYFGSLVEFEENSDLEGLRIPHFYNAFYVYKYATGISAAIALSDKVLSGTTNDRDAYLSFLKSGGSLFPIDSLKKAGVDMSSPEPVRAATRKFASLLDQFEELTIGK</sequence>
<comment type="cofactor">
    <cofactor evidence="6">
        <name>Zn(2+)</name>
        <dbReference type="ChEBI" id="CHEBI:29105"/>
    </cofactor>
    <text evidence="6">Binds 1 zinc ion.</text>
</comment>
<dbReference type="PANTHER" id="PTHR11804">
    <property type="entry name" value="PROTEASE M3 THIMET OLIGOPEPTIDASE-RELATED"/>
    <property type="match status" value="1"/>
</dbReference>
<dbReference type="InterPro" id="IPR001567">
    <property type="entry name" value="Pept_M3A_M3B_dom"/>
</dbReference>
<evidence type="ECO:0000259" key="8">
    <source>
        <dbReference type="Pfam" id="PF08439"/>
    </source>
</evidence>
<dbReference type="AlphaFoldDB" id="F4GHC4"/>
<dbReference type="InterPro" id="IPR042088">
    <property type="entry name" value="OligoPept_F_C"/>
</dbReference>
<proteinExistence type="inferred from homology"/>
<name>F4GHC4_PARC1</name>
<evidence type="ECO:0000256" key="3">
    <source>
        <dbReference type="ARBA" id="ARBA00022801"/>
    </source>
</evidence>
<dbReference type="RefSeq" id="WP_013739419.1">
    <property type="nucleotide sequence ID" value="NC_015436.1"/>
</dbReference>
<dbReference type="GO" id="GO:0006508">
    <property type="term" value="P:proteolysis"/>
    <property type="evidence" value="ECO:0007669"/>
    <property type="project" value="UniProtKB-KW"/>
</dbReference>
<organism evidence="9 10">
    <name type="scientific">Parasphaerochaeta coccoides (strain ATCC BAA-1237 / DSM 17374 / SPN1)</name>
    <name type="common">Sphaerochaeta coccoides</name>
    <dbReference type="NCBI Taxonomy" id="760011"/>
    <lineage>
        <taxon>Bacteria</taxon>
        <taxon>Pseudomonadati</taxon>
        <taxon>Spirochaetota</taxon>
        <taxon>Spirochaetia</taxon>
        <taxon>Spirochaetales</taxon>
        <taxon>Sphaerochaetaceae</taxon>
        <taxon>Parasphaerochaeta</taxon>
    </lineage>
</organism>
<keyword evidence="5 6" id="KW-0482">Metalloprotease</keyword>
<evidence type="ECO:0000313" key="9">
    <source>
        <dbReference type="EMBL" id="AEC02023.1"/>
    </source>
</evidence>
<dbReference type="GO" id="GO:0006518">
    <property type="term" value="P:peptide metabolic process"/>
    <property type="evidence" value="ECO:0007669"/>
    <property type="project" value="TreeGrafter"/>
</dbReference>
<evidence type="ECO:0000256" key="2">
    <source>
        <dbReference type="ARBA" id="ARBA00022723"/>
    </source>
</evidence>
<comment type="function">
    <text evidence="6">Has oligopeptidase activity and degrades a variety of small bioactive peptides.</text>
</comment>
<dbReference type="EMBL" id="CP002659">
    <property type="protein sequence ID" value="AEC02023.1"/>
    <property type="molecule type" value="Genomic_DNA"/>
</dbReference>
<dbReference type="KEGG" id="scc:Spico_0798"/>
<keyword evidence="4 6" id="KW-0862">Zinc</keyword>
<dbReference type="GO" id="GO:0046872">
    <property type="term" value="F:metal ion binding"/>
    <property type="evidence" value="ECO:0007669"/>
    <property type="project" value="UniProtKB-UniRule"/>
</dbReference>
<dbReference type="InterPro" id="IPR045090">
    <property type="entry name" value="Pept_M3A_M3B"/>
</dbReference>
<evidence type="ECO:0000259" key="7">
    <source>
        <dbReference type="Pfam" id="PF01432"/>
    </source>
</evidence>
<reference evidence="9 10" key="2">
    <citation type="journal article" date="2012" name="Stand. Genomic Sci.">
        <title>Complete genome sequence of the termite hindgut bacterium Spirochaeta coccoides type strain (SPN1(T)), reclassification in the genus Sphaerochaeta as Sphaerochaeta coccoides comb. nov. and emendations of the family Spirochaetaceae and the genus Sphaerochaeta.</title>
        <authorList>
            <person name="Abt B."/>
            <person name="Han C."/>
            <person name="Scheuner C."/>
            <person name="Lu M."/>
            <person name="Lapidus A."/>
            <person name="Nolan M."/>
            <person name="Lucas S."/>
            <person name="Hammon N."/>
            <person name="Deshpande S."/>
            <person name="Cheng J.F."/>
            <person name="Tapia R."/>
            <person name="Goodwin L.A."/>
            <person name="Pitluck S."/>
            <person name="Liolios K."/>
            <person name="Pagani I."/>
            <person name="Ivanova N."/>
            <person name="Mavromatis K."/>
            <person name="Mikhailova N."/>
            <person name="Huntemann M."/>
            <person name="Pati A."/>
            <person name="Chen A."/>
            <person name="Palaniappan K."/>
            <person name="Land M."/>
            <person name="Hauser L."/>
            <person name="Brambilla E.M."/>
            <person name="Rohde M."/>
            <person name="Spring S."/>
            <person name="Gronow S."/>
            <person name="Goker M."/>
            <person name="Woyke T."/>
            <person name="Bristow J."/>
            <person name="Eisen J.A."/>
            <person name="Markowitz V."/>
            <person name="Hugenholtz P."/>
            <person name="Kyrpides N.C."/>
            <person name="Klenk H.P."/>
            <person name="Detter J.C."/>
        </authorList>
    </citation>
    <scope>NUCLEOTIDE SEQUENCE [LARGE SCALE GENOMIC DNA]</scope>
    <source>
        <strain evidence="10">ATCC BAA-1237 / DSM 17374 / SPN1</strain>
    </source>
</reference>
<dbReference type="InterPro" id="IPR004438">
    <property type="entry name" value="Peptidase_M3B"/>
</dbReference>
<keyword evidence="2 6" id="KW-0479">Metal-binding</keyword>
<keyword evidence="1 6" id="KW-0645">Protease</keyword>
<dbReference type="PANTHER" id="PTHR11804:SF84">
    <property type="entry name" value="SACCHAROLYSIN"/>
    <property type="match status" value="1"/>
</dbReference>
<keyword evidence="10" id="KW-1185">Reference proteome</keyword>